<dbReference type="PANTHER" id="PTHR43300:SF11">
    <property type="entry name" value="ACETYLTRANSFERASE RV3034C-RELATED"/>
    <property type="match status" value="1"/>
</dbReference>
<protein>
    <submittedName>
        <fullName evidence="2">Acetyltransferase</fullName>
    </submittedName>
</protein>
<organism evidence="2 3">
    <name type="scientific">Pseudomonas fluvialis</name>
    <dbReference type="NCBI Taxonomy" id="1793966"/>
    <lineage>
        <taxon>Bacteria</taxon>
        <taxon>Pseudomonadati</taxon>
        <taxon>Pseudomonadota</taxon>
        <taxon>Gammaproteobacteria</taxon>
        <taxon>Pseudomonadales</taxon>
        <taxon>Pseudomonadaceae</taxon>
        <taxon>Pseudomonas</taxon>
    </lineage>
</organism>
<accession>A0A2I0CT07</accession>
<dbReference type="RefSeq" id="WP_101192814.1">
    <property type="nucleotide sequence ID" value="NZ_PIYS01000004.1"/>
</dbReference>
<dbReference type="InterPro" id="IPR011004">
    <property type="entry name" value="Trimer_LpxA-like_sf"/>
</dbReference>
<dbReference type="SUPFAM" id="SSF51161">
    <property type="entry name" value="Trimeric LpxA-like enzymes"/>
    <property type="match status" value="1"/>
</dbReference>
<dbReference type="Pfam" id="PF00132">
    <property type="entry name" value="Hexapep"/>
    <property type="match status" value="1"/>
</dbReference>
<reference evidence="3" key="1">
    <citation type="submission" date="2017-12" db="EMBL/GenBank/DDBJ databases">
        <authorList>
            <person name="Yu X.-Y."/>
        </authorList>
    </citation>
    <scope>NUCLEOTIDE SEQUENCE [LARGE SCALE GENOMIC DNA]</scope>
    <source>
        <strain evidence="3">ZYSR67-Z</strain>
    </source>
</reference>
<evidence type="ECO:0000256" key="1">
    <source>
        <dbReference type="ARBA" id="ARBA00007274"/>
    </source>
</evidence>
<comment type="caution">
    <text evidence="2">The sequence shown here is derived from an EMBL/GenBank/DDBJ whole genome shotgun (WGS) entry which is preliminary data.</text>
</comment>
<evidence type="ECO:0000313" key="2">
    <source>
        <dbReference type="EMBL" id="PKF72358.1"/>
    </source>
</evidence>
<dbReference type="InterPro" id="IPR001451">
    <property type="entry name" value="Hexapep"/>
</dbReference>
<dbReference type="InterPro" id="IPR050179">
    <property type="entry name" value="Trans_hexapeptide_repeat"/>
</dbReference>
<dbReference type="AlphaFoldDB" id="A0A2I0CT07"/>
<sequence length="207" mass="23604">MLKKLEQKIRPLLRKIRGKKTTLKLYRDQERFRLRYPSYEIGVGTYGMPQVHDWNEGSTLKIGNYCSIANNVQILLGGLHRTDWISTFPFPAFIEESSHIKDYGGSKGDVIIGSDVWLCTDATILSGVTIGHGAVVACGAVVTKDVEPYSIVAGNPAQHIRWRFSEAHRDALLKIRWWEWPEKKVRESIEALCSNNLETFIKMHHPK</sequence>
<dbReference type="Proteomes" id="UP000242861">
    <property type="component" value="Unassembled WGS sequence"/>
</dbReference>
<keyword evidence="2" id="KW-0808">Transferase</keyword>
<proteinExistence type="inferred from homology"/>
<dbReference type="Gene3D" id="2.160.10.10">
    <property type="entry name" value="Hexapeptide repeat proteins"/>
    <property type="match status" value="1"/>
</dbReference>
<dbReference type="PANTHER" id="PTHR43300">
    <property type="entry name" value="ACETYLTRANSFERASE"/>
    <property type="match status" value="1"/>
</dbReference>
<gene>
    <name evidence="2" type="ORF">CW360_03850</name>
</gene>
<name>A0A2I0CT07_9PSED</name>
<dbReference type="GO" id="GO:0016740">
    <property type="term" value="F:transferase activity"/>
    <property type="evidence" value="ECO:0007669"/>
    <property type="project" value="UniProtKB-KW"/>
</dbReference>
<dbReference type="EMBL" id="PIYS01000004">
    <property type="protein sequence ID" value="PKF72358.1"/>
    <property type="molecule type" value="Genomic_DNA"/>
</dbReference>
<evidence type="ECO:0000313" key="3">
    <source>
        <dbReference type="Proteomes" id="UP000242861"/>
    </source>
</evidence>
<comment type="similarity">
    <text evidence="1">Belongs to the transferase hexapeptide repeat family.</text>
</comment>
<dbReference type="CDD" id="cd03349">
    <property type="entry name" value="LbH_XAT"/>
    <property type="match status" value="1"/>
</dbReference>